<name>A0A5B7FW86_PORTR</name>
<protein>
    <submittedName>
        <fullName evidence="1">Uncharacterized protein</fullName>
    </submittedName>
</protein>
<dbReference type="AlphaFoldDB" id="A0A5B7FW86"/>
<gene>
    <name evidence="1" type="ORF">E2C01_042350</name>
</gene>
<proteinExistence type="predicted"/>
<evidence type="ECO:0000313" key="2">
    <source>
        <dbReference type="Proteomes" id="UP000324222"/>
    </source>
</evidence>
<reference evidence="1 2" key="1">
    <citation type="submission" date="2019-05" db="EMBL/GenBank/DDBJ databases">
        <title>Another draft genome of Portunus trituberculatus and its Hox gene families provides insights of decapod evolution.</title>
        <authorList>
            <person name="Jeong J.-H."/>
            <person name="Song I."/>
            <person name="Kim S."/>
            <person name="Choi T."/>
            <person name="Kim D."/>
            <person name="Ryu S."/>
            <person name="Kim W."/>
        </authorList>
    </citation>
    <scope>NUCLEOTIDE SEQUENCE [LARGE SCALE GENOMIC DNA]</scope>
    <source>
        <tissue evidence="1">Muscle</tissue>
    </source>
</reference>
<dbReference type="Proteomes" id="UP000324222">
    <property type="component" value="Unassembled WGS sequence"/>
</dbReference>
<keyword evidence="2" id="KW-1185">Reference proteome</keyword>
<evidence type="ECO:0000313" key="1">
    <source>
        <dbReference type="EMBL" id="MPC48574.1"/>
    </source>
</evidence>
<sequence>MIINDPAEHSHTFATRVCCTALCSPACSTRSVTTKVASRAEKRVMEMHELTRGFTHTRLPCYSDGYMTTYISIFPHTLIPLQCVKRKATTRPSLSKVAVFNGGREGARSLITVE</sequence>
<dbReference type="EMBL" id="VSRR010008357">
    <property type="protein sequence ID" value="MPC48574.1"/>
    <property type="molecule type" value="Genomic_DNA"/>
</dbReference>
<comment type="caution">
    <text evidence="1">The sequence shown here is derived from an EMBL/GenBank/DDBJ whole genome shotgun (WGS) entry which is preliminary data.</text>
</comment>
<accession>A0A5B7FW86</accession>
<organism evidence="1 2">
    <name type="scientific">Portunus trituberculatus</name>
    <name type="common">Swimming crab</name>
    <name type="synonym">Neptunus trituberculatus</name>
    <dbReference type="NCBI Taxonomy" id="210409"/>
    <lineage>
        <taxon>Eukaryota</taxon>
        <taxon>Metazoa</taxon>
        <taxon>Ecdysozoa</taxon>
        <taxon>Arthropoda</taxon>
        <taxon>Crustacea</taxon>
        <taxon>Multicrustacea</taxon>
        <taxon>Malacostraca</taxon>
        <taxon>Eumalacostraca</taxon>
        <taxon>Eucarida</taxon>
        <taxon>Decapoda</taxon>
        <taxon>Pleocyemata</taxon>
        <taxon>Brachyura</taxon>
        <taxon>Eubrachyura</taxon>
        <taxon>Portunoidea</taxon>
        <taxon>Portunidae</taxon>
        <taxon>Portuninae</taxon>
        <taxon>Portunus</taxon>
    </lineage>
</organism>